<evidence type="ECO:0000313" key="3">
    <source>
        <dbReference type="Proteomes" id="UP000552097"/>
    </source>
</evidence>
<keyword evidence="2" id="KW-0238">DNA-binding</keyword>
<dbReference type="GO" id="GO:0003677">
    <property type="term" value="F:DNA binding"/>
    <property type="evidence" value="ECO:0007669"/>
    <property type="project" value="UniProtKB-KW"/>
</dbReference>
<evidence type="ECO:0000256" key="1">
    <source>
        <dbReference type="SAM" id="MobiDB-lite"/>
    </source>
</evidence>
<keyword evidence="3" id="KW-1185">Reference proteome</keyword>
<accession>A0A7W9HJJ8</accession>
<evidence type="ECO:0000313" key="2">
    <source>
        <dbReference type="EMBL" id="MBB5803108.1"/>
    </source>
</evidence>
<dbReference type="AlphaFoldDB" id="A0A7W9HJJ8"/>
<dbReference type="SUPFAM" id="SSF82607">
    <property type="entry name" value="YbaB-like"/>
    <property type="match status" value="1"/>
</dbReference>
<dbReference type="Proteomes" id="UP000552097">
    <property type="component" value="Unassembled WGS sequence"/>
</dbReference>
<feature type="compositionally biased region" description="Acidic residues" evidence="1">
    <location>
        <begin position="169"/>
        <end position="178"/>
    </location>
</feature>
<dbReference type="Pfam" id="PF02575">
    <property type="entry name" value="YbaB_DNA_bd"/>
    <property type="match status" value="1"/>
</dbReference>
<organism evidence="2 3">
    <name type="scientific">Saccharothrix ecbatanensis</name>
    <dbReference type="NCBI Taxonomy" id="1105145"/>
    <lineage>
        <taxon>Bacteria</taxon>
        <taxon>Bacillati</taxon>
        <taxon>Actinomycetota</taxon>
        <taxon>Actinomycetes</taxon>
        <taxon>Pseudonocardiales</taxon>
        <taxon>Pseudonocardiaceae</taxon>
        <taxon>Saccharothrix</taxon>
    </lineage>
</organism>
<protein>
    <submittedName>
        <fullName evidence="2">DNA-binding protein YbaB</fullName>
    </submittedName>
</protein>
<gene>
    <name evidence="2" type="ORF">F4560_002876</name>
</gene>
<dbReference type="RefSeq" id="WP_184920250.1">
    <property type="nucleotide sequence ID" value="NZ_JACHMO010000001.1"/>
</dbReference>
<name>A0A7W9HJJ8_9PSEU</name>
<dbReference type="EMBL" id="JACHMO010000001">
    <property type="protein sequence ID" value="MBB5803108.1"/>
    <property type="molecule type" value="Genomic_DNA"/>
</dbReference>
<dbReference type="InterPro" id="IPR004401">
    <property type="entry name" value="YbaB/EbfC"/>
</dbReference>
<dbReference type="Gene3D" id="3.30.1310.10">
    <property type="entry name" value="Nucleoid-associated protein YbaB-like domain"/>
    <property type="match status" value="1"/>
</dbReference>
<proteinExistence type="predicted"/>
<sequence length="178" mass="19306">MTTANSSPPIGSTEWLEDLQHRSAQLQENIDNSVVTLSSRDEAVTVTVGPNGSLHDLSLGHRAAAISHTQLTTLIMSTVRDAQRQVAARVSEAFIPFGHPELTEQTKNLITYLPPEDTPDGAATADGPQDRFVPEELTEPQARPPAPAPHSPPLPTPSARAPRRRPAEDDTVDEMEPW</sequence>
<reference evidence="2 3" key="1">
    <citation type="submission" date="2020-08" db="EMBL/GenBank/DDBJ databases">
        <title>Sequencing the genomes of 1000 actinobacteria strains.</title>
        <authorList>
            <person name="Klenk H.-P."/>
        </authorList>
    </citation>
    <scope>NUCLEOTIDE SEQUENCE [LARGE SCALE GENOMIC DNA]</scope>
    <source>
        <strain evidence="2 3">DSM 45486</strain>
    </source>
</reference>
<feature type="compositionally biased region" description="Pro residues" evidence="1">
    <location>
        <begin position="142"/>
        <end position="156"/>
    </location>
</feature>
<comment type="caution">
    <text evidence="2">The sequence shown here is derived from an EMBL/GenBank/DDBJ whole genome shotgun (WGS) entry which is preliminary data.</text>
</comment>
<feature type="region of interest" description="Disordered" evidence="1">
    <location>
        <begin position="113"/>
        <end position="178"/>
    </location>
</feature>
<dbReference type="InterPro" id="IPR036894">
    <property type="entry name" value="YbaB-like_sf"/>
</dbReference>